<evidence type="ECO:0000313" key="2">
    <source>
        <dbReference type="Proteomes" id="UP000027222"/>
    </source>
</evidence>
<reference evidence="2" key="1">
    <citation type="journal article" date="2014" name="Proc. Natl. Acad. Sci. U.S.A.">
        <title>Extensive sampling of basidiomycete genomes demonstrates inadequacy of the white-rot/brown-rot paradigm for wood decay fungi.</title>
        <authorList>
            <person name="Riley R."/>
            <person name="Salamov A.A."/>
            <person name="Brown D.W."/>
            <person name="Nagy L.G."/>
            <person name="Floudas D."/>
            <person name="Held B.W."/>
            <person name="Levasseur A."/>
            <person name="Lombard V."/>
            <person name="Morin E."/>
            <person name="Otillar R."/>
            <person name="Lindquist E.A."/>
            <person name="Sun H."/>
            <person name="LaButti K.M."/>
            <person name="Schmutz J."/>
            <person name="Jabbour D."/>
            <person name="Luo H."/>
            <person name="Baker S.E."/>
            <person name="Pisabarro A.G."/>
            <person name="Walton J.D."/>
            <person name="Blanchette R.A."/>
            <person name="Henrissat B."/>
            <person name="Martin F."/>
            <person name="Cullen D."/>
            <person name="Hibbett D.S."/>
            <person name="Grigoriev I.V."/>
        </authorList>
    </citation>
    <scope>NUCLEOTIDE SEQUENCE [LARGE SCALE GENOMIC DNA]</scope>
    <source>
        <strain evidence="2">CBS 339.88</strain>
    </source>
</reference>
<gene>
    <name evidence="1" type="ORF">GALMADRAFT_161806</name>
</gene>
<name>A0A067S889_GALM3</name>
<keyword evidence="2" id="KW-1185">Reference proteome</keyword>
<dbReference type="EMBL" id="KL142418">
    <property type="protein sequence ID" value="KDR67021.1"/>
    <property type="molecule type" value="Genomic_DNA"/>
</dbReference>
<dbReference type="Proteomes" id="UP000027222">
    <property type="component" value="Unassembled WGS sequence"/>
</dbReference>
<organism evidence="1 2">
    <name type="scientific">Galerina marginata (strain CBS 339.88)</name>
    <dbReference type="NCBI Taxonomy" id="685588"/>
    <lineage>
        <taxon>Eukaryota</taxon>
        <taxon>Fungi</taxon>
        <taxon>Dikarya</taxon>
        <taxon>Basidiomycota</taxon>
        <taxon>Agaricomycotina</taxon>
        <taxon>Agaricomycetes</taxon>
        <taxon>Agaricomycetidae</taxon>
        <taxon>Agaricales</taxon>
        <taxon>Agaricineae</taxon>
        <taxon>Strophariaceae</taxon>
        <taxon>Galerina</taxon>
    </lineage>
</organism>
<evidence type="ECO:0000313" key="1">
    <source>
        <dbReference type="EMBL" id="KDR67021.1"/>
    </source>
</evidence>
<dbReference type="HOGENOM" id="CLU_1722509_0_0_1"/>
<protein>
    <submittedName>
        <fullName evidence="1">Uncharacterized protein</fullName>
    </submittedName>
</protein>
<dbReference type="AlphaFoldDB" id="A0A067S889"/>
<sequence>MVPARSLHPQWVQCLLGNAHLSSLPRMMSRASVGNWDDGGQGNYIYPIPLTPRPRRRLKRLNFHHLRSCHQSFPASRTLLLHRWRPRQPALQPKLPPALPAPPVSGPPPFVPSYTDLTVLKVEADTVHPFLFFPSSSPSFFCLLLVLISQLS</sequence>
<accession>A0A067S889</accession>
<proteinExistence type="predicted"/>